<dbReference type="InterPro" id="IPR010275">
    <property type="entry name" value="MepK"/>
</dbReference>
<keyword evidence="3" id="KW-0645">Protease</keyword>
<dbReference type="PANTHER" id="PTHR37425">
    <property type="match status" value="1"/>
</dbReference>
<dbReference type="RefSeq" id="WP_243066487.1">
    <property type="nucleotide sequence ID" value="NZ_JAIVFK010000069.1"/>
</dbReference>
<dbReference type="Gene3D" id="3.30.1380.10">
    <property type="match status" value="1"/>
</dbReference>
<dbReference type="EMBL" id="JAIVFP010000001">
    <property type="protein sequence ID" value="MCI4682478.1"/>
    <property type="molecule type" value="Genomic_DNA"/>
</dbReference>
<evidence type="ECO:0000256" key="8">
    <source>
        <dbReference type="ARBA" id="ARBA00023049"/>
    </source>
</evidence>
<dbReference type="Proteomes" id="UP001139104">
    <property type="component" value="Unassembled WGS sequence"/>
</dbReference>
<evidence type="ECO:0000256" key="2">
    <source>
        <dbReference type="ARBA" id="ARBA00004776"/>
    </source>
</evidence>
<evidence type="ECO:0000256" key="6">
    <source>
        <dbReference type="ARBA" id="ARBA00022801"/>
    </source>
</evidence>
<accession>A0ABS9Z4C0</accession>
<dbReference type="PANTHER" id="PTHR37425:SF1">
    <property type="entry name" value="OUTER MEMBRANE PROTEIN"/>
    <property type="match status" value="1"/>
</dbReference>
<evidence type="ECO:0000256" key="10">
    <source>
        <dbReference type="ARBA" id="ARBA00093448"/>
    </source>
</evidence>
<feature type="compositionally biased region" description="Low complexity" evidence="12">
    <location>
        <begin position="343"/>
        <end position="363"/>
    </location>
</feature>
<evidence type="ECO:0000256" key="11">
    <source>
        <dbReference type="ARBA" id="ARBA00093666"/>
    </source>
</evidence>
<evidence type="ECO:0000256" key="3">
    <source>
        <dbReference type="ARBA" id="ARBA00022670"/>
    </source>
</evidence>
<keyword evidence="14" id="KW-1185">Reference proteome</keyword>
<evidence type="ECO:0000256" key="12">
    <source>
        <dbReference type="SAM" id="MobiDB-lite"/>
    </source>
</evidence>
<keyword evidence="7" id="KW-0862">Zinc</keyword>
<reference evidence="13" key="1">
    <citation type="journal article" date="2022" name="ISME J.">
        <title>Identification of active gaseous-alkane degraders at natural gas seeps.</title>
        <authorList>
            <person name="Farhan Ul Haque M."/>
            <person name="Hernandez M."/>
            <person name="Crombie A.T."/>
            <person name="Murrell J.C."/>
        </authorList>
    </citation>
    <scope>NUCLEOTIDE SEQUENCE</scope>
    <source>
        <strain evidence="13">PC2</strain>
    </source>
</reference>
<feature type="region of interest" description="Disordered" evidence="12">
    <location>
        <begin position="519"/>
        <end position="540"/>
    </location>
</feature>
<dbReference type="InterPro" id="IPR009045">
    <property type="entry name" value="Zn_M74/Hedgehog-like"/>
</dbReference>
<sequence length="540" mass="57496">MPKFAAKQALLAIARPFGKRFCVAALGLLALLAPRALESADANGDTRTLYLYHAHRKDSIAATFRVNGHYDLATLQKLNWFLRDWRNDEETKMDPRLFDVLWEAYRGAGRMGPDDPIIVLSAYRCPATNAMLRRRSHRVAEHSQHMLGKAMDTTIPGLSMEKLREIGMRMERGGVGYYPTLNFVHLDVGGVRHWPRMSYDQLAKLFPDGKTVFIASNGKTLPGYEEARAEIMARGGQAPTVAEANSGGIFGFFAKLFGGGRDEEEDRQLERAPAPTRVATAQPEAPAPRQMMADAEANLPHGETYMGAGDAGGYGRQAITAQEPAARAAAQEAPAVPTPPVRPAAAEPPQTAEAATPAPVLDLPTPPRRPDDLFAASDAPLPPPRPVELAALPDVITRGPAAGASLGWSLKLRPSVAETAPGAETLAYAATAAGAVPLPPPRPPMPSLRAAARGKAAEQRAVKAVAREMTPARLDRASIEALAAPTRQSRARPPVRAGFAPALRAASRLDALSGAAAVDGAPTGFKSKAARLSANSFTPD</sequence>
<evidence type="ECO:0000256" key="5">
    <source>
        <dbReference type="ARBA" id="ARBA00022729"/>
    </source>
</evidence>
<feature type="region of interest" description="Disordered" evidence="12">
    <location>
        <begin position="322"/>
        <end position="370"/>
    </location>
</feature>
<proteinExistence type="inferred from homology"/>
<keyword evidence="5" id="KW-0732">Signal</keyword>
<evidence type="ECO:0000256" key="7">
    <source>
        <dbReference type="ARBA" id="ARBA00022833"/>
    </source>
</evidence>
<keyword evidence="6" id="KW-0378">Hydrolase</keyword>
<evidence type="ECO:0000313" key="13">
    <source>
        <dbReference type="EMBL" id="MCI4682478.1"/>
    </source>
</evidence>
<feature type="region of interest" description="Disordered" evidence="12">
    <location>
        <begin position="261"/>
        <end position="289"/>
    </location>
</feature>
<comment type="similarity">
    <text evidence="10">Belongs to the peptidase M15 family.</text>
</comment>
<evidence type="ECO:0000256" key="4">
    <source>
        <dbReference type="ARBA" id="ARBA00022723"/>
    </source>
</evidence>
<feature type="compositionally biased region" description="Low complexity" evidence="12">
    <location>
        <begin position="322"/>
        <end position="335"/>
    </location>
</feature>
<protein>
    <recommendedName>
        <fullName evidence="11">Murein endopeptidase K</fullName>
    </recommendedName>
</protein>
<dbReference type="Pfam" id="PF05951">
    <property type="entry name" value="Peptidase_M15_2"/>
    <property type="match status" value="1"/>
</dbReference>
<comment type="caution">
    <text evidence="13">The sequence shown here is derived from an EMBL/GenBank/DDBJ whole genome shotgun (WGS) entry which is preliminary data.</text>
</comment>
<comment type="cofactor">
    <cofactor evidence="1">
        <name>Zn(2+)</name>
        <dbReference type="ChEBI" id="CHEBI:29105"/>
    </cofactor>
</comment>
<dbReference type="SUPFAM" id="SSF55166">
    <property type="entry name" value="Hedgehog/DD-peptidase"/>
    <property type="match status" value="1"/>
</dbReference>
<evidence type="ECO:0000313" key="14">
    <source>
        <dbReference type="Proteomes" id="UP001139104"/>
    </source>
</evidence>
<evidence type="ECO:0000256" key="9">
    <source>
        <dbReference type="ARBA" id="ARBA00023316"/>
    </source>
</evidence>
<dbReference type="CDD" id="cd14844">
    <property type="entry name" value="Zn-DD-carboxypeptidase_like"/>
    <property type="match status" value="1"/>
</dbReference>
<comment type="pathway">
    <text evidence="2">Cell wall biogenesis; cell wall polysaccharide biosynthesis.</text>
</comment>
<keyword evidence="4" id="KW-0479">Metal-binding</keyword>
<organism evidence="13 14">
    <name type="scientific">Candidatus Rhodoblastus alkanivorans</name>
    <dbReference type="NCBI Taxonomy" id="2954117"/>
    <lineage>
        <taxon>Bacteria</taxon>
        <taxon>Pseudomonadati</taxon>
        <taxon>Pseudomonadota</taxon>
        <taxon>Alphaproteobacteria</taxon>
        <taxon>Hyphomicrobiales</taxon>
        <taxon>Rhodoblastaceae</taxon>
        <taxon>Rhodoblastus</taxon>
    </lineage>
</organism>
<keyword evidence="8" id="KW-0482">Metalloprotease</keyword>
<evidence type="ECO:0000256" key="1">
    <source>
        <dbReference type="ARBA" id="ARBA00001947"/>
    </source>
</evidence>
<name>A0ABS9Z4C0_9HYPH</name>
<gene>
    <name evidence="13" type="ORF">K2U94_06845</name>
</gene>
<keyword evidence="9" id="KW-0961">Cell wall biogenesis/degradation</keyword>